<feature type="transmembrane region" description="Helical" evidence="1">
    <location>
        <begin position="7"/>
        <end position="28"/>
    </location>
</feature>
<dbReference type="PANTHER" id="PTHR35813:SF1">
    <property type="entry name" value="INNER MEMBRANE PROTEIN YBAN"/>
    <property type="match status" value="1"/>
</dbReference>
<dbReference type="PANTHER" id="PTHR35813">
    <property type="entry name" value="INNER MEMBRANE PROTEIN YBAN"/>
    <property type="match status" value="1"/>
</dbReference>
<feature type="transmembrane region" description="Helical" evidence="1">
    <location>
        <begin position="101"/>
        <end position="117"/>
    </location>
</feature>
<proteinExistence type="predicted"/>
<sequence length="129" mass="15067">MNKIKRYIYVIVGLLSFAIGAIGVILPILPTTPFLLLASFCFVRGSEKFDRWFKSTKMYKKHLESFVNEKAMTMKQKVIILLFVNIMLAIPIILIDNLHMRLFLLGLICIKLYYFIFKIKTIKPYAINE</sequence>
<protein>
    <submittedName>
        <fullName evidence="2">YbaN family protein</fullName>
    </submittedName>
</protein>
<dbReference type="Pfam" id="PF04304">
    <property type="entry name" value="DUF454"/>
    <property type="match status" value="1"/>
</dbReference>
<dbReference type="EMBL" id="BAAACP010000010">
    <property type="protein sequence ID" value="GAA0864596.1"/>
    <property type="molecule type" value="Genomic_DNA"/>
</dbReference>
<organism evidence="2 3">
    <name type="scientific">Paraclostridium tenue</name>
    <dbReference type="NCBI Taxonomy" id="1737"/>
    <lineage>
        <taxon>Bacteria</taxon>
        <taxon>Bacillati</taxon>
        <taxon>Bacillota</taxon>
        <taxon>Clostridia</taxon>
        <taxon>Peptostreptococcales</taxon>
        <taxon>Peptostreptococcaceae</taxon>
        <taxon>Paraclostridium</taxon>
    </lineage>
</organism>
<evidence type="ECO:0000313" key="3">
    <source>
        <dbReference type="Proteomes" id="UP001400965"/>
    </source>
</evidence>
<keyword evidence="3" id="KW-1185">Reference proteome</keyword>
<dbReference type="InterPro" id="IPR007401">
    <property type="entry name" value="DUF454"/>
</dbReference>
<evidence type="ECO:0000256" key="1">
    <source>
        <dbReference type="SAM" id="Phobius"/>
    </source>
</evidence>
<dbReference type="Proteomes" id="UP001400965">
    <property type="component" value="Unassembled WGS sequence"/>
</dbReference>
<keyword evidence="1" id="KW-0812">Transmembrane</keyword>
<name>A0ABN1M5L1_9FIRM</name>
<dbReference type="PIRSF" id="PIRSF016789">
    <property type="entry name" value="DUF454"/>
    <property type="match status" value="1"/>
</dbReference>
<evidence type="ECO:0000313" key="2">
    <source>
        <dbReference type="EMBL" id="GAA0864596.1"/>
    </source>
</evidence>
<dbReference type="RefSeq" id="WP_346045263.1">
    <property type="nucleotide sequence ID" value="NZ_BAAACP010000010.1"/>
</dbReference>
<accession>A0ABN1M5L1</accession>
<gene>
    <name evidence="2" type="ORF">GCM10008917_18710</name>
</gene>
<reference evidence="2 3" key="1">
    <citation type="journal article" date="2019" name="Int. J. Syst. Evol. Microbiol.">
        <title>The Global Catalogue of Microorganisms (GCM) 10K type strain sequencing project: providing services to taxonomists for standard genome sequencing and annotation.</title>
        <authorList>
            <consortium name="The Broad Institute Genomics Platform"/>
            <consortium name="The Broad Institute Genome Sequencing Center for Infectious Disease"/>
            <person name="Wu L."/>
            <person name="Ma J."/>
        </authorList>
    </citation>
    <scope>NUCLEOTIDE SEQUENCE [LARGE SCALE GENOMIC DNA]</scope>
    <source>
        <strain evidence="2 3">JCM 6486</strain>
    </source>
</reference>
<feature type="transmembrane region" description="Helical" evidence="1">
    <location>
        <begin position="78"/>
        <end position="95"/>
    </location>
</feature>
<keyword evidence="1" id="KW-0472">Membrane</keyword>
<comment type="caution">
    <text evidence="2">The sequence shown here is derived from an EMBL/GenBank/DDBJ whole genome shotgun (WGS) entry which is preliminary data.</text>
</comment>
<keyword evidence="1" id="KW-1133">Transmembrane helix</keyword>